<dbReference type="RefSeq" id="WP_185042814.1">
    <property type="nucleotide sequence ID" value="NZ_BAABFG010000005.1"/>
</dbReference>
<dbReference type="InterPro" id="IPR032466">
    <property type="entry name" value="Metal_Hydrolase"/>
</dbReference>
<dbReference type="AlphaFoldDB" id="A0A7W7H1V8"/>
<dbReference type="InterPro" id="IPR006680">
    <property type="entry name" value="Amidohydro-rel"/>
</dbReference>
<evidence type="ECO:0000256" key="2">
    <source>
        <dbReference type="ARBA" id="ARBA00022723"/>
    </source>
</evidence>
<evidence type="ECO:0000313" key="7">
    <source>
        <dbReference type="Proteomes" id="UP000546162"/>
    </source>
</evidence>
<keyword evidence="3" id="KW-0378">Hydrolase</keyword>
<proteinExistence type="predicted"/>
<dbReference type="EMBL" id="JACHNB010000001">
    <property type="protein sequence ID" value="MBB4742453.1"/>
    <property type="molecule type" value="Genomic_DNA"/>
</dbReference>
<dbReference type="InterPro" id="IPR051607">
    <property type="entry name" value="Metallo-dep_hydrolases"/>
</dbReference>
<gene>
    <name evidence="6" type="ORF">BJY16_005912</name>
</gene>
<protein>
    <submittedName>
        <fullName evidence="6">Formiminoglutamate deiminase</fullName>
    </submittedName>
</protein>
<comment type="caution">
    <text evidence="6">The sequence shown here is derived from an EMBL/GenBank/DDBJ whole genome shotgun (WGS) entry which is preliminary data.</text>
</comment>
<dbReference type="PANTHER" id="PTHR11271:SF48">
    <property type="entry name" value="AMIDOHYDROLASE-RELATED DOMAIN-CONTAINING PROTEIN"/>
    <property type="match status" value="1"/>
</dbReference>
<dbReference type="SUPFAM" id="SSF51556">
    <property type="entry name" value="Metallo-dependent hydrolases"/>
    <property type="match status" value="1"/>
</dbReference>
<dbReference type="GO" id="GO:0046872">
    <property type="term" value="F:metal ion binding"/>
    <property type="evidence" value="ECO:0007669"/>
    <property type="project" value="UniProtKB-KW"/>
</dbReference>
<feature type="domain" description="Amidohydrolase-related" evidence="5">
    <location>
        <begin position="40"/>
        <end position="340"/>
    </location>
</feature>
<accession>A0A7W7H1V8</accession>
<dbReference type="GO" id="GO:0019239">
    <property type="term" value="F:deaminase activity"/>
    <property type="evidence" value="ECO:0007669"/>
    <property type="project" value="TreeGrafter"/>
</dbReference>
<name>A0A7W7H1V8_9ACTN</name>
<comment type="cofactor">
    <cofactor evidence="1">
        <name>Zn(2+)</name>
        <dbReference type="ChEBI" id="CHEBI:29105"/>
    </cofactor>
</comment>
<dbReference type="PANTHER" id="PTHR11271">
    <property type="entry name" value="GUANINE DEAMINASE"/>
    <property type="match status" value="1"/>
</dbReference>
<keyword evidence="2" id="KW-0479">Metal-binding</keyword>
<evidence type="ECO:0000259" key="5">
    <source>
        <dbReference type="Pfam" id="PF01979"/>
    </source>
</evidence>
<evidence type="ECO:0000313" key="6">
    <source>
        <dbReference type="EMBL" id="MBB4742453.1"/>
    </source>
</evidence>
<evidence type="ECO:0000256" key="1">
    <source>
        <dbReference type="ARBA" id="ARBA00001947"/>
    </source>
</evidence>
<dbReference type="Proteomes" id="UP000546162">
    <property type="component" value="Unassembled WGS sequence"/>
</dbReference>
<sequence length="408" mass="43594">MRIFARRLVLPDTVRENVLIHRGTVTDGTPDTPADLRLGTVVPGFANTHSHAFHRLLRGRTNAGGGDFWEWRQRMYAVAQSLDPDLMFEVALLVYGEMVAAGYTSVCEFHYLHHTTSGQPYPRHEMELALAAAATEAGIRLTLLDTLYLTGGFGQPLRDEQRRFGDGSVARWLDRWHDLRSVLSGATLGAAFHSVRAVPPDALREAVAGLPGDVPLHVHLSEQPAENADCLAATGLTPTGLLESAGALSPRTTVVHATHLTDADVATLGAARVTVSMCPSTEGDLGDGLGRARDLADAGARITVGSDQNVTVDPFEELRLLERGARLASGRRGVFSPAELWAAGASGEGLVEIDTGSVRTLGTHPAELLMSATAADVRTVITDGVLRGRPDLDRAVRLFSLIEAKVTG</sequence>
<reference evidence="6 7" key="1">
    <citation type="submission" date="2020-08" db="EMBL/GenBank/DDBJ databases">
        <title>Sequencing the genomes of 1000 actinobacteria strains.</title>
        <authorList>
            <person name="Klenk H.-P."/>
        </authorList>
    </citation>
    <scope>NUCLEOTIDE SEQUENCE [LARGE SCALE GENOMIC DNA]</scope>
    <source>
        <strain evidence="6 7">DSM 45809</strain>
    </source>
</reference>
<dbReference type="GO" id="GO:0005829">
    <property type="term" value="C:cytosol"/>
    <property type="evidence" value="ECO:0007669"/>
    <property type="project" value="TreeGrafter"/>
</dbReference>
<dbReference type="NCBIfam" id="NF006681">
    <property type="entry name" value="PRK09229.1-2"/>
    <property type="match status" value="1"/>
</dbReference>
<dbReference type="Pfam" id="PF01979">
    <property type="entry name" value="Amidohydro_1"/>
    <property type="match status" value="1"/>
</dbReference>
<keyword evidence="4" id="KW-0862">Zinc</keyword>
<keyword evidence="7" id="KW-1185">Reference proteome</keyword>
<evidence type="ECO:0000256" key="4">
    <source>
        <dbReference type="ARBA" id="ARBA00022833"/>
    </source>
</evidence>
<evidence type="ECO:0000256" key="3">
    <source>
        <dbReference type="ARBA" id="ARBA00022801"/>
    </source>
</evidence>
<organism evidence="6 7">
    <name type="scientific">Actinoplanes octamycinicus</name>
    <dbReference type="NCBI Taxonomy" id="135948"/>
    <lineage>
        <taxon>Bacteria</taxon>
        <taxon>Bacillati</taxon>
        <taxon>Actinomycetota</taxon>
        <taxon>Actinomycetes</taxon>
        <taxon>Micromonosporales</taxon>
        <taxon>Micromonosporaceae</taxon>
        <taxon>Actinoplanes</taxon>
    </lineage>
</organism>
<dbReference type="Gene3D" id="3.20.20.140">
    <property type="entry name" value="Metal-dependent hydrolases"/>
    <property type="match status" value="1"/>
</dbReference>